<dbReference type="RefSeq" id="WP_188668315.1">
    <property type="nucleotide sequence ID" value="NZ_BMJI01000012.1"/>
</dbReference>
<dbReference type="InterPro" id="IPR023296">
    <property type="entry name" value="Glyco_hydro_beta-prop_sf"/>
</dbReference>
<keyword evidence="1" id="KW-0328">Glycosyltransferase</keyword>
<evidence type="ECO:0000313" key="5">
    <source>
        <dbReference type="Proteomes" id="UP000597761"/>
    </source>
</evidence>
<accession>A0ABQ1P8S1</accession>
<dbReference type="PANTHER" id="PTHR34106:SF5">
    <property type="entry name" value="GLYCOSIDASE"/>
    <property type="match status" value="1"/>
</dbReference>
<evidence type="ECO:0000256" key="3">
    <source>
        <dbReference type="ARBA" id="ARBA00024356"/>
    </source>
</evidence>
<dbReference type="PANTHER" id="PTHR34106">
    <property type="entry name" value="GLYCOSIDASE"/>
    <property type="match status" value="1"/>
</dbReference>
<comment type="similarity">
    <text evidence="3">Belongs to the glycosyl hydrolase 130 family.</text>
</comment>
<dbReference type="Proteomes" id="UP000597761">
    <property type="component" value="Unassembled WGS sequence"/>
</dbReference>
<organism evidence="4 5">
    <name type="scientific">Tersicoccus solisilvae</name>
    <dbReference type="NCBI Taxonomy" id="1882339"/>
    <lineage>
        <taxon>Bacteria</taxon>
        <taxon>Bacillati</taxon>
        <taxon>Actinomycetota</taxon>
        <taxon>Actinomycetes</taxon>
        <taxon>Micrococcales</taxon>
        <taxon>Micrococcaceae</taxon>
        <taxon>Tersicoccus</taxon>
    </lineage>
</organism>
<dbReference type="SUPFAM" id="SSF75005">
    <property type="entry name" value="Arabinanase/levansucrase/invertase"/>
    <property type="match status" value="1"/>
</dbReference>
<gene>
    <name evidence="4" type="ORF">GCM10011512_20600</name>
</gene>
<protein>
    <recommendedName>
        <fullName evidence="6">Glycosidase</fullName>
    </recommendedName>
</protein>
<keyword evidence="2" id="KW-0808">Transferase</keyword>
<evidence type="ECO:0000313" key="4">
    <source>
        <dbReference type="EMBL" id="GGC93429.1"/>
    </source>
</evidence>
<evidence type="ECO:0000256" key="2">
    <source>
        <dbReference type="ARBA" id="ARBA00022679"/>
    </source>
</evidence>
<dbReference type="InterPro" id="IPR007184">
    <property type="entry name" value="Mannoside_phosphorylase"/>
</dbReference>
<keyword evidence="5" id="KW-1185">Reference proteome</keyword>
<comment type="caution">
    <text evidence="4">The sequence shown here is derived from an EMBL/GenBank/DDBJ whole genome shotgun (WGS) entry which is preliminary data.</text>
</comment>
<dbReference type="Pfam" id="PF04041">
    <property type="entry name" value="Glyco_hydro_130"/>
    <property type="match status" value="1"/>
</dbReference>
<evidence type="ECO:0008006" key="6">
    <source>
        <dbReference type="Google" id="ProtNLM"/>
    </source>
</evidence>
<reference evidence="5" key="1">
    <citation type="journal article" date="2019" name="Int. J. Syst. Evol. Microbiol.">
        <title>The Global Catalogue of Microorganisms (GCM) 10K type strain sequencing project: providing services to taxonomists for standard genome sequencing and annotation.</title>
        <authorList>
            <consortium name="The Broad Institute Genomics Platform"/>
            <consortium name="The Broad Institute Genome Sequencing Center for Infectious Disease"/>
            <person name="Wu L."/>
            <person name="Ma J."/>
        </authorList>
    </citation>
    <scope>NUCLEOTIDE SEQUENCE [LARGE SCALE GENOMIC DNA]</scope>
    <source>
        <strain evidence="5">CGMCC 1.15480</strain>
    </source>
</reference>
<evidence type="ECO:0000256" key="1">
    <source>
        <dbReference type="ARBA" id="ARBA00022676"/>
    </source>
</evidence>
<name>A0ABQ1P8S1_9MICC</name>
<proteinExistence type="inferred from homology"/>
<dbReference type="EMBL" id="BMJI01000012">
    <property type="protein sequence ID" value="GGC93429.1"/>
    <property type="molecule type" value="Genomic_DNA"/>
</dbReference>
<dbReference type="Gene3D" id="2.115.10.20">
    <property type="entry name" value="Glycosyl hydrolase domain, family 43"/>
    <property type="match status" value="1"/>
</dbReference>
<sequence>MTTDAAHARTVPYTLTRCGIVMTPEPGNALEAEGVLNPASGRDPDGGLYLLPRLVATGNVSRVGLAAVELTDGVPTGVRREGVVLAPDAGFERGVANAGTEDPRTTWIEALGRHVMTYVAYGPLGPRLALAVSTDLRHWDRLGPLLLDWVPELDTDLNLFPNKDAVFFPEPVPAPDGVASFALLHRPMWDLGWIRDGEGEHLPAGVTDPRPGIWISYVPVADVQRDLRHLVRLGQHRLVAMSEHPWESLKIGAGPAPIRVPEGWLLLHHGVSGHISGSAFTPQTDVHYAAGAMILDGADPSRVLARTAEPLLTPDTDDERSGTVPNVVFPTAIEQIDGRTYVFYGMADARIGVARLDRTAPAPAVRRPER</sequence>